<dbReference type="Pfam" id="PF19044">
    <property type="entry name" value="P-loop_TraG"/>
    <property type="match status" value="1"/>
</dbReference>
<keyword evidence="2" id="KW-0472">Membrane</keyword>
<evidence type="ECO:0000313" key="5">
    <source>
        <dbReference type="Proteomes" id="UP000649345"/>
    </source>
</evidence>
<dbReference type="EMBL" id="JACOOR010000001">
    <property type="protein sequence ID" value="MBC5658269.1"/>
    <property type="molecule type" value="Genomic_DNA"/>
</dbReference>
<reference evidence="4" key="1">
    <citation type="submission" date="2020-08" db="EMBL/GenBank/DDBJ databases">
        <title>Genome public.</title>
        <authorList>
            <person name="Liu C."/>
            <person name="Sun Q."/>
        </authorList>
    </citation>
    <scope>NUCLEOTIDE SEQUENCE</scope>
    <source>
        <strain evidence="4">NSJ-68</strain>
    </source>
</reference>
<protein>
    <submittedName>
        <fullName evidence="4">ATP-binding protein</fullName>
    </submittedName>
</protein>
<keyword evidence="2" id="KW-0812">Transmembrane</keyword>
<evidence type="ECO:0000313" key="4">
    <source>
        <dbReference type="EMBL" id="MBC5658269.1"/>
    </source>
</evidence>
<dbReference type="GO" id="GO:0005524">
    <property type="term" value="F:ATP binding"/>
    <property type="evidence" value="ECO:0007669"/>
    <property type="project" value="UniProtKB-KW"/>
</dbReference>
<proteinExistence type="predicted"/>
<comment type="caution">
    <text evidence="4">The sequence shown here is derived from an EMBL/GenBank/DDBJ whole genome shotgun (WGS) entry which is preliminary data.</text>
</comment>
<feature type="region of interest" description="Disordered" evidence="1">
    <location>
        <begin position="157"/>
        <end position="185"/>
    </location>
</feature>
<sequence>MNHKIDRDTYIIPPNFIESGTFFGGMFKARNVIEAGILAFAIGVPVFSLLPLGLTARIIALCLTALPAALLALIGVSGESLSSFLLIFIKYLRNRRIVGGNSAEDAVPAAEHGGKHIKKKVHKPDKAPRRSRRSGREDFPAEFDEVRGYEIRQKLRPVKKQKPAKEKKAAKQKKKVSKERKVKRPIRTQEPKPACLNPVADYLPISKIENGIIYTKDHRYVKVVEVVPINFMLRSAQEQRNIIYSFVSYLKISPIKLQIKVLTRRAEINRHLDTVRKEMEQETNEQCLLMQEDYLQFVQQIGSREAITRRFFLIFEYEPWSNTKRSDEEGEAINALQSAVHTATNYLRQCGNEVIVPENWDEFTVDVLYNLLCRNESAVKPLSVRAQEVVAEYLAKGRDSEIDHIPATEFCAPKSIDFTHGHHICIDGLYYAYLLVPSDGYKTQVPAGWLSLIVNAGDGIDMDMFLSRQPKETIIQKVGQQLRINRSKIKDASDTNTDFDDIDGAIRSGYFLKEGLANNEDFYYLNLLITITASNEEDLEWKVSEMKKLLLSQDMNACTCHFREEQAFLSALPLVAMEKKLYERGKRNLLTGGAASCYPFTSYEMCDDNGILLGVNKYNSSLIIVDIFNSAVYKNANMSILGTSGAGKTFTMQLMALRMRRKNIPIFIVAPLKGHEFHRACSNVGGSFIQISPASPHCINVMEIRRVDRSVNELLDGPGIQLSELAAKIQQLHIFFSLLIPDMSHEERQLLDEALVRTYNTKGITHDNASLEDPAKPGQYREMPVLGDLYEILKTSKETMRMAHILNRLVNGSASTFNKQTNVRLDNKYTVLDISSLTGDLLTVGMFVALDFVWDRAKADRTEEKAIFIDECWQLLSGAGAAGVRLAGDFLLEIAKTIRGYGGASIFASQDLADFFDLDGGRFGKGIINNSKTKIILNLEDDEAQRVQEALHLSDAETMEITHFERGHGLISTNNNNIMVEFKASPLEKDLITTDRRELREIVERKRREQSTSAEQQI</sequence>
<dbReference type="Proteomes" id="UP000649345">
    <property type="component" value="Unassembled WGS sequence"/>
</dbReference>
<dbReference type="InterPro" id="IPR051162">
    <property type="entry name" value="T4SS_component"/>
</dbReference>
<dbReference type="PANTHER" id="PTHR30121:SF6">
    <property type="entry name" value="SLR6007 PROTEIN"/>
    <property type="match status" value="1"/>
</dbReference>
<feature type="transmembrane region" description="Helical" evidence="2">
    <location>
        <begin position="32"/>
        <end position="52"/>
    </location>
</feature>
<feature type="region of interest" description="Disordered" evidence="1">
    <location>
        <begin position="106"/>
        <end position="138"/>
    </location>
</feature>
<evidence type="ECO:0000259" key="3">
    <source>
        <dbReference type="Pfam" id="PF19044"/>
    </source>
</evidence>
<dbReference type="InterPro" id="IPR027417">
    <property type="entry name" value="P-loop_NTPase"/>
</dbReference>
<keyword evidence="2" id="KW-1133">Transmembrane helix</keyword>
<dbReference type="Gene3D" id="3.40.50.300">
    <property type="entry name" value="P-loop containing nucleotide triphosphate hydrolases"/>
    <property type="match status" value="1"/>
</dbReference>
<dbReference type="AlphaFoldDB" id="A0A923RKJ1"/>
<feature type="domain" description="TraG P-loop" evidence="3">
    <location>
        <begin position="826"/>
        <end position="966"/>
    </location>
</feature>
<dbReference type="Gene3D" id="1.10.8.730">
    <property type="match status" value="1"/>
</dbReference>
<feature type="compositionally biased region" description="Basic and acidic residues" evidence="1">
    <location>
        <begin position="124"/>
        <end position="138"/>
    </location>
</feature>
<keyword evidence="5" id="KW-1185">Reference proteome</keyword>
<feature type="compositionally biased region" description="Basic residues" evidence="1">
    <location>
        <begin position="170"/>
        <end position="185"/>
    </location>
</feature>
<accession>A0A923RKJ1</accession>
<dbReference type="InterPro" id="IPR043964">
    <property type="entry name" value="P-loop_TraG"/>
</dbReference>
<keyword evidence="4" id="KW-0547">Nucleotide-binding</keyword>
<gene>
    <name evidence="4" type="ORF">H8S44_00525</name>
</gene>
<dbReference type="RefSeq" id="WP_186872920.1">
    <property type="nucleotide sequence ID" value="NZ_JACOOR010000001.1"/>
</dbReference>
<dbReference type="SUPFAM" id="SSF52540">
    <property type="entry name" value="P-loop containing nucleoside triphosphate hydrolases"/>
    <property type="match status" value="1"/>
</dbReference>
<dbReference type="PANTHER" id="PTHR30121">
    <property type="entry name" value="UNCHARACTERIZED PROTEIN YJGR-RELATED"/>
    <property type="match status" value="1"/>
</dbReference>
<evidence type="ECO:0000256" key="1">
    <source>
        <dbReference type="SAM" id="MobiDB-lite"/>
    </source>
</evidence>
<keyword evidence="4" id="KW-0067">ATP-binding</keyword>
<organism evidence="4 5">
    <name type="scientific">Anaerosacchariphilus hominis</name>
    <dbReference type="NCBI Taxonomy" id="2763017"/>
    <lineage>
        <taxon>Bacteria</taxon>
        <taxon>Bacillati</taxon>
        <taxon>Bacillota</taxon>
        <taxon>Clostridia</taxon>
        <taxon>Lachnospirales</taxon>
        <taxon>Lachnospiraceae</taxon>
        <taxon>Anaerosacchariphilus</taxon>
    </lineage>
</organism>
<evidence type="ECO:0000256" key="2">
    <source>
        <dbReference type="SAM" id="Phobius"/>
    </source>
</evidence>
<feature type="transmembrane region" description="Helical" evidence="2">
    <location>
        <begin position="58"/>
        <end position="89"/>
    </location>
</feature>
<dbReference type="CDD" id="cd01127">
    <property type="entry name" value="TrwB_TraG_TraD_VirD4"/>
    <property type="match status" value="1"/>
</dbReference>
<name>A0A923RKJ1_9FIRM</name>